<evidence type="ECO:0000313" key="8">
    <source>
        <dbReference type="Proteomes" id="UP000331127"/>
    </source>
</evidence>
<dbReference type="PANTHER" id="PTHR30483:SF6">
    <property type="entry name" value="PERIPLASMIC BINDING PROTEIN OF ABC TRANSPORTER FOR NATURAL AMINO ACIDS"/>
    <property type="match status" value="1"/>
</dbReference>
<feature type="chain" id="PRO_5038534314" evidence="5">
    <location>
        <begin position="21"/>
        <end position="395"/>
    </location>
</feature>
<dbReference type="AlphaFoldDB" id="A0A5M3WH49"/>
<dbReference type="Proteomes" id="UP000331127">
    <property type="component" value="Unassembled WGS sequence"/>
</dbReference>
<dbReference type="GO" id="GO:0006865">
    <property type="term" value="P:amino acid transport"/>
    <property type="evidence" value="ECO:0007669"/>
    <property type="project" value="UniProtKB-KW"/>
</dbReference>
<dbReference type="OrthoDB" id="9794229at2"/>
<keyword evidence="8" id="KW-1185">Reference proteome</keyword>
<comment type="similarity">
    <text evidence="1">Belongs to the leucine-binding protein family.</text>
</comment>
<evidence type="ECO:0000256" key="5">
    <source>
        <dbReference type="SAM" id="SignalP"/>
    </source>
</evidence>
<evidence type="ECO:0000256" key="2">
    <source>
        <dbReference type="ARBA" id="ARBA00022448"/>
    </source>
</evidence>
<dbReference type="PANTHER" id="PTHR30483">
    <property type="entry name" value="LEUCINE-SPECIFIC-BINDING PROTEIN"/>
    <property type="match status" value="1"/>
</dbReference>
<feature type="signal peptide" evidence="5">
    <location>
        <begin position="1"/>
        <end position="20"/>
    </location>
</feature>
<evidence type="ECO:0000256" key="4">
    <source>
        <dbReference type="ARBA" id="ARBA00022970"/>
    </source>
</evidence>
<comment type="caution">
    <text evidence="7">The sequence shown here is derived from an EMBL/GenBank/DDBJ whole genome shotgun (WGS) entry which is preliminary data.</text>
</comment>
<evidence type="ECO:0000256" key="1">
    <source>
        <dbReference type="ARBA" id="ARBA00010062"/>
    </source>
</evidence>
<dbReference type="Pfam" id="PF13458">
    <property type="entry name" value="Peripla_BP_6"/>
    <property type="match status" value="1"/>
</dbReference>
<dbReference type="InterPro" id="IPR000709">
    <property type="entry name" value="Leu_Ile_Val-bd"/>
</dbReference>
<keyword evidence="3 5" id="KW-0732">Signal</keyword>
<reference evidence="7 8" key="1">
    <citation type="submission" date="2019-10" db="EMBL/GenBank/DDBJ databases">
        <title>Whole genome shotgun sequence of Acrocarpospora macrocephala NBRC 16266.</title>
        <authorList>
            <person name="Ichikawa N."/>
            <person name="Kimura A."/>
            <person name="Kitahashi Y."/>
            <person name="Komaki H."/>
            <person name="Oguchi A."/>
        </authorList>
    </citation>
    <scope>NUCLEOTIDE SEQUENCE [LARGE SCALE GENOMIC DNA]</scope>
    <source>
        <strain evidence="7 8">NBRC 16266</strain>
    </source>
</reference>
<gene>
    <name evidence="7" type="ORF">Amac_016310</name>
</gene>
<dbReference type="InterPro" id="IPR028082">
    <property type="entry name" value="Peripla_BP_I"/>
</dbReference>
<keyword evidence="4" id="KW-0029">Amino-acid transport</keyword>
<proteinExistence type="inferred from homology"/>
<dbReference type="CDD" id="cd06328">
    <property type="entry name" value="PBP1_SBP-like"/>
    <property type="match status" value="1"/>
</dbReference>
<protein>
    <submittedName>
        <fullName evidence="7">ABC transporter substrate-binding protein</fullName>
    </submittedName>
</protein>
<dbReference type="PRINTS" id="PR00337">
    <property type="entry name" value="LEUILEVALBP"/>
</dbReference>
<dbReference type="InterPro" id="IPR051010">
    <property type="entry name" value="BCAA_transport"/>
</dbReference>
<evidence type="ECO:0000256" key="3">
    <source>
        <dbReference type="ARBA" id="ARBA00022729"/>
    </source>
</evidence>
<name>A0A5M3WH49_9ACTN</name>
<dbReference type="SUPFAM" id="SSF53822">
    <property type="entry name" value="Periplasmic binding protein-like I"/>
    <property type="match status" value="1"/>
</dbReference>
<feature type="domain" description="Leucine-binding protein" evidence="6">
    <location>
        <begin position="35"/>
        <end position="367"/>
    </location>
</feature>
<evidence type="ECO:0000313" key="7">
    <source>
        <dbReference type="EMBL" id="GES08036.1"/>
    </source>
</evidence>
<dbReference type="Gene3D" id="3.40.50.2300">
    <property type="match status" value="2"/>
</dbReference>
<keyword evidence="2" id="KW-0813">Transport</keyword>
<sequence length="395" mass="40197">MSRTYLPGRMAAVAALLAVAAGCTSPDSAPQPDAPVKFGLISTTSGPLAAYGQQYLQGFEAGLQYATKGTGKVGDRMIEVTQVDDGGDPAKAVAAVKDLAGKGVKIIGGSTSSATALQVATVAAQNKILNLSGPAAADAITGVNRYTFRTGRQTFQDIASAQSYLSAAAGKNVVVFAQDNTFGQGNLAAVKAVMGASGATVGSVLVPEATTEFTPFAIKAKETKPDLLFVAWAGTTATAMWQSLQQQDVLSATTVVTGLDAPQTWPAFGPAGAEISFVAHWVDGAADNPAATALQAAQGNTPGGVFGPDGFNLALMLVRAIEQGGGDDPEKMIASLEGWSFDSVAGNLTVRAADHALLQPAFQVKLTGTAQAYTARILKTLSAQECAPPVTAMKG</sequence>
<dbReference type="RefSeq" id="WP_155353681.1">
    <property type="nucleotide sequence ID" value="NZ_BAAAHL010000012.1"/>
</dbReference>
<dbReference type="InterPro" id="IPR028081">
    <property type="entry name" value="Leu-bd"/>
</dbReference>
<dbReference type="EMBL" id="BLAE01000008">
    <property type="protein sequence ID" value="GES08036.1"/>
    <property type="molecule type" value="Genomic_DNA"/>
</dbReference>
<organism evidence="7 8">
    <name type="scientific">Acrocarpospora macrocephala</name>
    <dbReference type="NCBI Taxonomy" id="150177"/>
    <lineage>
        <taxon>Bacteria</taxon>
        <taxon>Bacillati</taxon>
        <taxon>Actinomycetota</taxon>
        <taxon>Actinomycetes</taxon>
        <taxon>Streptosporangiales</taxon>
        <taxon>Streptosporangiaceae</taxon>
        <taxon>Acrocarpospora</taxon>
    </lineage>
</organism>
<dbReference type="PROSITE" id="PS51257">
    <property type="entry name" value="PROKAR_LIPOPROTEIN"/>
    <property type="match status" value="1"/>
</dbReference>
<evidence type="ECO:0000259" key="6">
    <source>
        <dbReference type="Pfam" id="PF13458"/>
    </source>
</evidence>
<accession>A0A5M3WH49</accession>